<organism evidence="5 6">
    <name type="scientific">Corynebacterium auriscanis</name>
    <dbReference type="NCBI Taxonomy" id="99807"/>
    <lineage>
        <taxon>Bacteria</taxon>
        <taxon>Bacillati</taxon>
        <taxon>Actinomycetota</taxon>
        <taxon>Actinomycetes</taxon>
        <taxon>Mycobacteriales</taxon>
        <taxon>Corynebacteriaceae</taxon>
        <taxon>Corynebacterium</taxon>
    </lineage>
</organism>
<dbReference type="InterPro" id="IPR011711">
    <property type="entry name" value="GntR_C"/>
</dbReference>
<sequence>MRSTEVTSDIRRAIASGRFTPGEKLNELALAKQLEVSRNTLRESFATLCAQGLLERIPNRGVFIASPTLEEARDFYTARAHVETAALMWGEHLDVAELEGYVSQAERCLRIGDDFGVATESQNFHRAVVRASGSEQLDEAMDEILAKMRLSIIVISKTKVDEFQAPYVSKYRRIVDLLEKGDRAAAAELLRDTLIRTRDCLDESYTSDFQLRA</sequence>
<dbReference type="Gene3D" id="1.20.120.530">
    <property type="entry name" value="GntR ligand-binding domain-like"/>
    <property type="match status" value="1"/>
</dbReference>
<comment type="caution">
    <text evidence="5">The sequence shown here is derived from an EMBL/GenBank/DDBJ whole genome shotgun (WGS) entry which is preliminary data.</text>
</comment>
<dbReference type="PANTHER" id="PTHR43537">
    <property type="entry name" value="TRANSCRIPTIONAL REGULATOR, GNTR FAMILY"/>
    <property type="match status" value="1"/>
</dbReference>
<feature type="domain" description="HTH gntR-type" evidence="4">
    <location>
        <begin position="1"/>
        <end position="67"/>
    </location>
</feature>
<accession>A0A0A2DMM6</accession>
<dbReference type="SUPFAM" id="SSF48008">
    <property type="entry name" value="GntR ligand-binding domain-like"/>
    <property type="match status" value="1"/>
</dbReference>
<proteinExistence type="predicted"/>
<dbReference type="InterPro" id="IPR036388">
    <property type="entry name" value="WH-like_DNA-bd_sf"/>
</dbReference>
<reference evidence="5 6" key="1">
    <citation type="submission" date="2014-10" db="EMBL/GenBank/DDBJ databases">
        <title>Whole Genome sequence of Corynebacterium auriscanis strain CIP 106629.</title>
        <authorList>
            <person name="Hassan S.S."/>
            <person name="Jamal S.B."/>
            <person name="Tiwari S."/>
            <person name="Oliveira L.D.C."/>
            <person name="Souza F."/>
            <person name="Mariano D.C."/>
            <person name="Almeida S."/>
            <person name="Dorella F."/>
            <person name="Pereira F."/>
            <person name="Carvalho A."/>
            <person name="Leal C.A."/>
            <person name="Soares S.D.C."/>
            <person name="Figueiredo H.C."/>
            <person name="Silva A."/>
            <person name="Azevedo V.A."/>
        </authorList>
    </citation>
    <scope>NUCLEOTIDE SEQUENCE [LARGE SCALE GENOMIC DNA]</scope>
    <source>
        <strain evidence="5 6">CIP 106629</strain>
    </source>
</reference>
<dbReference type="Pfam" id="PF07729">
    <property type="entry name" value="FCD"/>
    <property type="match status" value="1"/>
</dbReference>
<dbReference type="InterPro" id="IPR000524">
    <property type="entry name" value="Tscrpt_reg_HTH_GntR"/>
</dbReference>
<dbReference type="SMART" id="SM00895">
    <property type="entry name" value="FCD"/>
    <property type="match status" value="1"/>
</dbReference>
<dbReference type="SMART" id="SM00345">
    <property type="entry name" value="HTH_GNTR"/>
    <property type="match status" value="1"/>
</dbReference>
<evidence type="ECO:0000256" key="3">
    <source>
        <dbReference type="ARBA" id="ARBA00023163"/>
    </source>
</evidence>
<dbReference type="AlphaFoldDB" id="A0A0A2DMM6"/>
<dbReference type="PANTHER" id="PTHR43537:SF45">
    <property type="entry name" value="GNTR FAMILY REGULATORY PROTEIN"/>
    <property type="match status" value="1"/>
</dbReference>
<dbReference type="InterPro" id="IPR036390">
    <property type="entry name" value="WH_DNA-bd_sf"/>
</dbReference>
<dbReference type="RefSeq" id="WP_035113218.1">
    <property type="nucleotide sequence ID" value="NZ_CP047046.1"/>
</dbReference>
<dbReference type="EMBL" id="JRVJ01000003">
    <property type="protein sequence ID" value="KGM19017.1"/>
    <property type="molecule type" value="Genomic_DNA"/>
</dbReference>
<name>A0A0A2DMM6_9CORY</name>
<evidence type="ECO:0000256" key="1">
    <source>
        <dbReference type="ARBA" id="ARBA00023015"/>
    </source>
</evidence>
<evidence type="ECO:0000259" key="4">
    <source>
        <dbReference type="PROSITE" id="PS50949"/>
    </source>
</evidence>
<protein>
    <recommendedName>
        <fullName evidence="4">HTH gntR-type domain-containing protein</fullName>
    </recommendedName>
</protein>
<dbReference type="PROSITE" id="PS50949">
    <property type="entry name" value="HTH_GNTR"/>
    <property type="match status" value="1"/>
</dbReference>
<dbReference type="GO" id="GO:0003677">
    <property type="term" value="F:DNA binding"/>
    <property type="evidence" value="ECO:0007669"/>
    <property type="project" value="UniProtKB-KW"/>
</dbReference>
<dbReference type="GeneID" id="300552242"/>
<dbReference type="Proteomes" id="UP000030145">
    <property type="component" value="Unassembled WGS sequence"/>
</dbReference>
<keyword evidence="6" id="KW-1185">Reference proteome</keyword>
<evidence type="ECO:0000313" key="5">
    <source>
        <dbReference type="EMBL" id="KGM19017.1"/>
    </source>
</evidence>
<dbReference type="Pfam" id="PF00392">
    <property type="entry name" value="GntR"/>
    <property type="match status" value="1"/>
</dbReference>
<keyword evidence="3" id="KW-0804">Transcription</keyword>
<evidence type="ECO:0000313" key="6">
    <source>
        <dbReference type="Proteomes" id="UP000030145"/>
    </source>
</evidence>
<evidence type="ECO:0000256" key="2">
    <source>
        <dbReference type="ARBA" id="ARBA00023125"/>
    </source>
</evidence>
<gene>
    <name evidence="5" type="ORF">MA47_01835</name>
</gene>
<dbReference type="Gene3D" id="1.10.10.10">
    <property type="entry name" value="Winged helix-like DNA-binding domain superfamily/Winged helix DNA-binding domain"/>
    <property type="match status" value="1"/>
</dbReference>
<dbReference type="InterPro" id="IPR008920">
    <property type="entry name" value="TF_FadR/GntR_C"/>
</dbReference>
<dbReference type="SUPFAM" id="SSF46785">
    <property type="entry name" value="Winged helix' DNA-binding domain"/>
    <property type="match status" value="1"/>
</dbReference>
<keyword evidence="2" id="KW-0238">DNA-binding</keyword>
<dbReference type="CDD" id="cd07377">
    <property type="entry name" value="WHTH_GntR"/>
    <property type="match status" value="1"/>
</dbReference>
<dbReference type="GO" id="GO:0003700">
    <property type="term" value="F:DNA-binding transcription factor activity"/>
    <property type="evidence" value="ECO:0007669"/>
    <property type="project" value="InterPro"/>
</dbReference>
<keyword evidence="1" id="KW-0805">Transcription regulation</keyword>